<evidence type="ECO:0000313" key="3">
    <source>
        <dbReference type="Proteomes" id="UP000518892"/>
    </source>
</evidence>
<dbReference type="InterPro" id="IPR025351">
    <property type="entry name" value="Pvc16_N"/>
</dbReference>
<evidence type="ECO:0000313" key="2">
    <source>
        <dbReference type="EMBL" id="MBB3232248.1"/>
    </source>
</evidence>
<dbReference type="AlphaFoldDB" id="A0A7W5EVL9"/>
<dbReference type="EMBL" id="JACHXR010000010">
    <property type="protein sequence ID" value="MBB3232248.1"/>
    <property type="molecule type" value="Genomic_DNA"/>
</dbReference>
<evidence type="ECO:0000259" key="1">
    <source>
        <dbReference type="Pfam" id="PF14065"/>
    </source>
</evidence>
<proteinExistence type="predicted"/>
<gene>
    <name evidence="2" type="ORF">FHR97_003116</name>
</gene>
<dbReference type="RefSeq" id="WP_183384695.1">
    <property type="nucleotide sequence ID" value="NZ_JACHXR010000010.1"/>
</dbReference>
<dbReference type="Proteomes" id="UP000518892">
    <property type="component" value="Unassembled WGS sequence"/>
</dbReference>
<comment type="caution">
    <text evidence="2">The sequence shown here is derived from an EMBL/GenBank/DDBJ whole genome shotgun (WGS) entry which is preliminary data.</text>
</comment>
<protein>
    <recommendedName>
        <fullName evidence="1">Pvc16 N-terminal domain-containing protein</fullName>
    </recommendedName>
</protein>
<feature type="domain" description="Pvc16 N-terminal" evidence="1">
    <location>
        <begin position="8"/>
        <end position="190"/>
    </location>
</feature>
<sequence>MAVTQLSQVTTTLETLLAANIERRMGGALTVNTSSVSPLDVSPTTNLVNIFLYHLHPEGKPDVAEEPAVNPPRPAFFSKPLTLHYHLTTHQSSGNLPHLSEQDLLGHALATLLDHSELDEDLAIGSVPVFEDALVGADNCFEIEVVVKAGSEALNVWPAYDGGSVRPSLYFRVKNVRLQPEMPQELSGPILTIGDATLPNMGPRLYRISSTITATLPGAGGTAQRQFTRTPAELFLGAGPDDRTLVLRGTSIARFVDIELTVPVGDAMETFRVDFEANAANGWAIDDERGEVRVTIGAVVDRPVAGVMQPLSLEPGDAQIRVLTSETMMQDGEPVPFEIPSNRLPFTLNPHVAQATLVSGRRFRLDLDGDFDLETMAPPDTHASFLRLALSGAIYNVRDTAASLEAGEAAIAGPRRVDYVLFDDADENALAYLQLWIRNAVSQPFWVGGA</sequence>
<accession>A0A7W5EVL9</accession>
<organism evidence="2 3">
    <name type="scientific">Halomonas stenophila</name>
    <dbReference type="NCBI Taxonomy" id="795312"/>
    <lineage>
        <taxon>Bacteria</taxon>
        <taxon>Pseudomonadati</taxon>
        <taxon>Pseudomonadota</taxon>
        <taxon>Gammaproteobacteria</taxon>
        <taxon>Oceanospirillales</taxon>
        <taxon>Halomonadaceae</taxon>
        <taxon>Halomonas</taxon>
    </lineage>
</organism>
<name>A0A7W5EVL9_9GAMM</name>
<reference evidence="2 3" key="1">
    <citation type="submission" date="2020-08" db="EMBL/GenBank/DDBJ databases">
        <title>Genomic Encyclopedia of Type Strains, Phase III (KMG-III): the genomes of soil and plant-associated and newly described type strains.</title>
        <authorList>
            <person name="Whitman W."/>
        </authorList>
    </citation>
    <scope>NUCLEOTIDE SEQUENCE [LARGE SCALE GENOMIC DNA]</scope>
    <source>
        <strain evidence="2 3">CECT 7744</strain>
    </source>
</reference>
<dbReference type="Pfam" id="PF14065">
    <property type="entry name" value="Pvc16_N"/>
    <property type="match status" value="1"/>
</dbReference>
<keyword evidence="3" id="KW-1185">Reference proteome</keyword>